<feature type="transmembrane region" description="Helical" evidence="1">
    <location>
        <begin position="151"/>
        <end position="170"/>
    </location>
</feature>
<proteinExistence type="predicted"/>
<keyword evidence="1" id="KW-0472">Membrane</keyword>
<keyword evidence="1" id="KW-1133">Transmembrane helix</keyword>
<dbReference type="KEGG" id="rde:RD1_0809"/>
<name>Q16C06_ROSDO</name>
<dbReference type="Proteomes" id="UP000007029">
    <property type="component" value="Chromosome"/>
</dbReference>
<organism evidence="2 3">
    <name type="scientific">Roseobacter denitrificans (strain ATCC 33942 / OCh 114)</name>
    <name type="common">Erythrobacter sp. (strain OCh 114)</name>
    <name type="synonym">Roseobacter denitrificans</name>
    <dbReference type="NCBI Taxonomy" id="375451"/>
    <lineage>
        <taxon>Bacteria</taxon>
        <taxon>Pseudomonadati</taxon>
        <taxon>Pseudomonadota</taxon>
        <taxon>Alphaproteobacteria</taxon>
        <taxon>Rhodobacterales</taxon>
        <taxon>Roseobacteraceae</taxon>
        <taxon>Roseobacter</taxon>
    </lineage>
</organism>
<gene>
    <name evidence="2" type="ordered locus">RD1_0809</name>
</gene>
<dbReference type="AlphaFoldDB" id="Q16C06"/>
<dbReference type="EMBL" id="CP000362">
    <property type="protein sequence ID" value="ABG30487.1"/>
    <property type="molecule type" value="Genomic_DNA"/>
</dbReference>
<reference evidence="2 3" key="1">
    <citation type="journal article" date="2007" name="J. Bacteriol.">
        <title>The complete genome sequence of Roseobacter denitrificans reveals a mixotrophic rather than photosynthetic metabolism.</title>
        <authorList>
            <person name="Swingley W.D."/>
            <person name="Sadekar S."/>
            <person name="Mastrian S.D."/>
            <person name="Matthies H.J."/>
            <person name="Hao J."/>
            <person name="Ramos H."/>
            <person name="Acharya C.R."/>
            <person name="Conrad A.L."/>
            <person name="Taylor H.L."/>
            <person name="Dejesa L.C."/>
            <person name="Shah M.K."/>
            <person name="O'huallachain M.E."/>
            <person name="Lince M.T."/>
            <person name="Blankenship R.E."/>
            <person name="Beatty J.T."/>
            <person name="Touchman J.W."/>
        </authorList>
    </citation>
    <scope>NUCLEOTIDE SEQUENCE [LARGE SCALE GENOMIC DNA]</scope>
    <source>
        <strain evidence="3">ATCC 33942 / OCh 114</strain>
    </source>
</reference>
<evidence type="ECO:0000256" key="1">
    <source>
        <dbReference type="SAM" id="Phobius"/>
    </source>
</evidence>
<protein>
    <submittedName>
        <fullName evidence="2">Uncharacterized protein</fullName>
    </submittedName>
</protein>
<keyword evidence="1" id="KW-0812">Transmembrane</keyword>
<keyword evidence="3" id="KW-1185">Reference proteome</keyword>
<dbReference type="eggNOG" id="ENOG502ZFE8">
    <property type="taxonomic scope" value="Bacteria"/>
</dbReference>
<sequence length="202" mass="21791">MFHPAQSRANGDMNGSCGRLLVLRGVVTTARQQMQSFRIDRQSGYGRINVTPELWLRDEEGKEHRFQGDMFETARPGHEVAVISRPGSGKPLAFANFTTGVVHDGDALTISTSVGSTIISTLGLSVLLALPGALVWAALLDTIGLGDQALTATGFQVYAIVLIGCVYVGLRIWSKSYGKRTKALRDEIDRLLASEIASATRT</sequence>
<accession>Q16C06</accession>
<evidence type="ECO:0000313" key="3">
    <source>
        <dbReference type="Proteomes" id="UP000007029"/>
    </source>
</evidence>
<feature type="transmembrane region" description="Helical" evidence="1">
    <location>
        <begin position="118"/>
        <end position="139"/>
    </location>
</feature>
<evidence type="ECO:0000313" key="2">
    <source>
        <dbReference type="EMBL" id="ABG30487.1"/>
    </source>
</evidence>
<dbReference type="HOGENOM" id="CLU_1353777_0_0_5"/>